<dbReference type="EMBL" id="CM029052">
    <property type="protein sequence ID" value="KAG2556231.1"/>
    <property type="molecule type" value="Genomic_DNA"/>
</dbReference>
<evidence type="ECO:0000256" key="1">
    <source>
        <dbReference type="SAM" id="Coils"/>
    </source>
</evidence>
<proteinExistence type="predicted"/>
<name>A0A8T0P234_PANVG</name>
<accession>A0A8T0P234</accession>
<sequence length="163" mass="18216">MVTRIALRKTSIVSSDRAIQGGELARLKKVNERMTSLVKTLEDLKISLQKENQVLKEGYAEKSKVVEKLVKSHEDHEKVIENLRKLVEEDEKQVSELRKQIKVKDEVLAKAAEEVEKVELVCSEMVAKSEAIFQAYKKALAAFGGEPLPLPPAAKGPEGVLRL</sequence>
<keyword evidence="3" id="KW-1185">Reference proteome</keyword>
<keyword evidence="1" id="KW-0175">Coiled coil</keyword>
<dbReference type="Proteomes" id="UP000823388">
    <property type="component" value="Chromosome 8N"/>
</dbReference>
<evidence type="ECO:0000313" key="3">
    <source>
        <dbReference type="Proteomes" id="UP000823388"/>
    </source>
</evidence>
<dbReference type="AlphaFoldDB" id="A0A8T0P234"/>
<feature type="coiled-coil region" evidence="1">
    <location>
        <begin position="24"/>
        <end position="114"/>
    </location>
</feature>
<organism evidence="2 3">
    <name type="scientific">Panicum virgatum</name>
    <name type="common">Blackwell switchgrass</name>
    <dbReference type="NCBI Taxonomy" id="38727"/>
    <lineage>
        <taxon>Eukaryota</taxon>
        <taxon>Viridiplantae</taxon>
        <taxon>Streptophyta</taxon>
        <taxon>Embryophyta</taxon>
        <taxon>Tracheophyta</taxon>
        <taxon>Spermatophyta</taxon>
        <taxon>Magnoliopsida</taxon>
        <taxon>Liliopsida</taxon>
        <taxon>Poales</taxon>
        <taxon>Poaceae</taxon>
        <taxon>PACMAD clade</taxon>
        <taxon>Panicoideae</taxon>
        <taxon>Panicodae</taxon>
        <taxon>Paniceae</taxon>
        <taxon>Panicinae</taxon>
        <taxon>Panicum</taxon>
        <taxon>Panicum sect. Hiantes</taxon>
    </lineage>
</organism>
<protein>
    <submittedName>
        <fullName evidence="2">Uncharacterized protein</fullName>
    </submittedName>
</protein>
<comment type="caution">
    <text evidence="2">The sequence shown here is derived from an EMBL/GenBank/DDBJ whole genome shotgun (WGS) entry which is preliminary data.</text>
</comment>
<gene>
    <name evidence="2" type="ORF">PVAP13_8NG091402</name>
</gene>
<reference evidence="2" key="1">
    <citation type="submission" date="2020-05" db="EMBL/GenBank/DDBJ databases">
        <title>WGS assembly of Panicum virgatum.</title>
        <authorList>
            <person name="Lovell J.T."/>
            <person name="Jenkins J."/>
            <person name="Shu S."/>
            <person name="Juenger T.E."/>
            <person name="Schmutz J."/>
        </authorList>
    </citation>
    <scope>NUCLEOTIDE SEQUENCE</scope>
    <source>
        <strain evidence="2">AP13</strain>
    </source>
</reference>
<evidence type="ECO:0000313" key="2">
    <source>
        <dbReference type="EMBL" id="KAG2556231.1"/>
    </source>
</evidence>